<evidence type="ECO:0000256" key="6">
    <source>
        <dbReference type="ARBA" id="ARBA00022826"/>
    </source>
</evidence>
<comment type="catalytic activity">
    <reaction evidence="12">
        <text>K(+)(in) = K(+)(out)</text>
        <dbReference type="Rhea" id="RHEA:29463"/>
        <dbReference type="ChEBI" id="CHEBI:29103"/>
    </reaction>
</comment>
<dbReference type="GO" id="GO:0016020">
    <property type="term" value="C:membrane"/>
    <property type="evidence" value="ECO:0007669"/>
    <property type="project" value="UniProtKB-SubCell"/>
</dbReference>
<evidence type="ECO:0000256" key="3">
    <source>
        <dbReference type="ARBA" id="ARBA00022448"/>
    </source>
</evidence>
<evidence type="ECO:0000256" key="4">
    <source>
        <dbReference type="ARBA" id="ARBA00022538"/>
    </source>
</evidence>
<gene>
    <name evidence="14" type="ORF">DFR70_102935</name>
</gene>
<keyword evidence="4" id="KW-0633">Potassium transport</keyword>
<evidence type="ECO:0000256" key="12">
    <source>
        <dbReference type="ARBA" id="ARBA00034430"/>
    </source>
</evidence>
<dbReference type="RefSeq" id="WP_051187000.1">
    <property type="nucleotide sequence ID" value="NZ_QJKF01000002.1"/>
</dbReference>
<organism evidence="14 15">
    <name type="scientific">Nocardia tenerifensis</name>
    <dbReference type="NCBI Taxonomy" id="228006"/>
    <lineage>
        <taxon>Bacteria</taxon>
        <taxon>Bacillati</taxon>
        <taxon>Actinomycetota</taxon>
        <taxon>Actinomycetes</taxon>
        <taxon>Mycobacteriales</taxon>
        <taxon>Nocardiaceae</taxon>
        <taxon>Nocardia</taxon>
    </lineage>
</organism>
<keyword evidence="10 13" id="KW-0472">Membrane</keyword>
<dbReference type="Pfam" id="PF06736">
    <property type="entry name" value="TMEM175"/>
    <property type="match status" value="1"/>
</dbReference>
<keyword evidence="15" id="KW-1185">Reference proteome</keyword>
<keyword evidence="5 13" id="KW-0812">Transmembrane</keyword>
<dbReference type="GO" id="GO:0015252">
    <property type="term" value="F:proton channel activity"/>
    <property type="evidence" value="ECO:0007669"/>
    <property type="project" value="InterPro"/>
</dbReference>
<dbReference type="PANTHER" id="PTHR31462:SF5">
    <property type="entry name" value="ENDOSOMAL_LYSOSOMAL PROTON CHANNEL TMEM175"/>
    <property type="match status" value="1"/>
</dbReference>
<keyword evidence="8 13" id="KW-1133">Transmembrane helix</keyword>
<dbReference type="EMBL" id="QJKF01000002">
    <property type="protein sequence ID" value="PXX69246.1"/>
    <property type="molecule type" value="Genomic_DNA"/>
</dbReference>
<evidence type="ECO:0000256" key="8">
    <source>
        <dbReference type="ARBA" id="ARBA00022989"/>
    </source>
</evidence>
<evidence type="ECO:0000256" key="13">
    <source>
        <dbReference type="SAM" id="Phobius"/>
    </source>
</evidence>
<reference evidence="14 15" key="1">
    <citation type="submission" date="2018-05" db="EMBL/GenBank/DDBJ databases">
        <title>Genomic Encyclopedia of Type Strains, Phase IV (KMG-IV): sequencing the most valuable type-strain genomes for metagenomic binning, comparative biology and taxonomic classification.</title>
        <authorList>
            <person name="Goeker M."/>
        </authorList>
    </citation>
    <scope>NUCLEOTIDE SEQUENCE [LARGE SCALE GENOMIC DNA]</scope>
    <source>
        <strain evidence="14 15">DSM 44704</strain>
    </source>
</reference>
<dbReference type="Proteomes" id="UP000247569">
    <property type="component" value="Unassembled WGS sequence"/>
</dbReference>
<feature type="transmembrane region" description="Helical" evidence="13">
    <location>
        <begin position="55"/>
        <end position="73"/>
    </location>
</feature>
<sequence length="217" mass="23703">METRNDTVIADGWPPHRIGAFVDAVLAIAITLLVIELERPKGEDAADARALAEFLWHERSSFVALVLAFFLLWSVWRRHHVLIYQVELVDRYTLAAHAPMLLFAAVLPFVTALFGNAFGNSLAVCLFAGVAAALFASEAVVKEIASRRSVLAERVSPAALRSNAGGSYAVATVFAVTAVLAWLTPYVWVVWLFAPLVATFGGRLINRVRAVRQEGDD</sequence>
<evidence type="ECO:0000256" key="9">
    <source>
        <dbReference type="ARBA" id="ARBA00023065"/>
    </source>
</evidence>
<keyword evidence="11" id="KW-0407">Ion channel</keyword>
<evidence type="ECO:0000313" key="14">
    <source>
        <dbReference type="EMBL" id="PXX69246.1"/>
    </source>
</evidence>
<feature type="transmembrane region" description="Helical" evidence="13">
    <location>
        <begin position="162"/>
        <end position="182"/>
    </location>
</feature>
<dbReference type="PANTHER" id="PTHR31462">
    <property type="entry name" value="ENDOSOMAL/LYSOSOMAL POTASSIUM CHANNEL TMEM175"/>
    <property type="match status" value="1"/>
</dbReference>
<dbReference type="AlphaFoldDB" id="A0A318KCI2"/>
<comment type="similarity">
    <text evidence="2">Belongs to the TMEM175 family.</text>
</comment>
<comment type="caution">
    <text evidence="14">The sequence shown here is derived from an EMBL/GenBank/DDBJ whole genome shotgun (WGS) entry which is preliminary data.</text>
</comment>
<protein>
    <submittedName>
        <fullName evidence="14">Uncharacterized protein DUF1211</fullName>
    </submittedName>
</protein>
<evidence type="ECO:0000256" key="5">
    <source>
        <dbReference type="ARBA" id="ARBA00022692"/>
    </source>
</evidence>
<dbReference type="InterPro" id="IPR010617">
    <property type="entry name" value="TMEM175-like"/>
</dbReference>
<keyword evidence="9" id="KW-0406">Ion transport</keyword>
<evidence type="ECO:0000256" key="2">
    <source>
        <dbReference type="ARBA" id="ARBA00006920"/>
    </source>
</evidence>
<accession>A0A318KCI2</accession>
<evidence type="ECO:0000256" key="11">
    <source>
        <dbReference type="ARBA" id="ARBA00023303"/>
    </source>
</evidence>
<feature type="transmembrane region" description="Helical" evidence="13">
    <location>
        <begin position="18"/>
        <end position="35"/>
    </location>
</feature>
<evidence type="ECO:0000256" key="1">
    <source>
        <dbReference type="ARBA" id="ARBA00004141"/>
    </source>
</evidence>
<feature type="transmembrane region" description="Helical" evidence="13">
    <location>
        <begin position="188"/>
        <end position="205"/>
    </location>
</feature>
<name>A0A318KCI2_9NOCA</name>
<dbReference type="OrthoDB" id="7626281at2"/>
<feature type="transmembrane region" description="Helical" evidence="13">
    <location>
        <begin position="94"/>
        <end position="115"/>
    </location>
</feature>
<comment type="subcellular location">
    <subcellularLocation>
        <location evidence="1">Membrane</location>
        <topology evidence="1">Multi-pass membrane protein</topology>
    </subcellularLocation>
</comment>
<feature type="transmembrane region" description="Helical" evidence="13">
    <location>
        <begin position="121"/>
        <end position="141"/>
    </location>
</feature>
<keyword evidence="3" id="KW-0813">Transport</keyword>
<evidence type="ECO:0000256" key="7">
    <source>
        <dbReference type="ARBA" id="ARBA00022958"/>
    </source>
</evidence>
<keyword evidence="7" id="KW-0630">Potassium</keyword>
<dbReference type="GO" id="GO:0005267">
    <property type="term" value="F:potassium channel activity"/>
    <property type="evidence" value="ECO:0007669"/>
    <property type="project" value="UniProtKB-KW"/>
</dbReference>
<evidence type="ECO:0000256" key="10">
    <source>
        <dbReference type="ARBA" id="ARBA00023136"/>
    </source>
</evidence>
<proteinExistence type="inferred from homology"/>
<keyword evidence="6" id="KW-0631">Potassium channel</keyword>
<evidence type="ECO:0000313" key="15">
    <source>
        <dbReference type="Proteomes" id="UP000247569"/>
    </source>
</evidence>